<evidence type="ECO:0000256" key="4">
    <source>
        <dbReference type="ARBA" id="ARBA00022729"/>
    </source>
</evidence>
<feature type="transmembrane region" description="Helical" evidence="10">
    <location>
        <begin position="1264"/>
        <end position="1289"/>
    </location>
</feature>
<dbReference type="InterPro" id="IPR001024">
    <property type="entry name" value="PLAT/LH2_dom"/>
</dbReference>
<dbReference type="Pfam" id="PF02010">
    <property type="entry name" value="REJ"/>
    <property type="match status" value="1"/>
</dbReference>
<comment type="subcellular location">
    <subcellularLocation>
        <location evidence="1">Membrane</location>
        <topology evidence="1">Multi-pass membrane protein</topology>
    </subcellularLocation>
</comment>
<gene>
    <name evidence="12" type="ORF">OXX778_LOCUS10308</name>
</gene>
<dbReference type="OrthoDB" id="444119at2759"/>
<dbReference type="GO" id="GO:0005262">
    <property type="term" value="F:calcium channel activity"/>
    <property type="evidence" value="ECO:0007669"/>
    <property type="project" value="TreeGrafter"/>
</dbReference>
<dbReference type="Pfam" id="PF08016">
    <property type="entry name" value="PKD_channel"/>
    <property type="match status" value="1"/>
</dbReference>
<feature type="disulfide bond" evidence="8">
    <location>
        <begin position="1454"/>
        <end position="1465"/>
    </location>
</feature>
<evidence type="ECO:0000313" key="13">
    <source>
        <dbReference type="Proteomes" id="UP000663879"/>
    </source>
</evidence>
<dbReference type="InterPro" id="IPR013122">
    <property type="entry name" value="PKD1_2_channel"/>
</dbReference>
<feature type="transmembrane region" description="Helical" evidence="10">
    <location>
        <begin position="1139"/>
        <end position="1161"/>
    </location>
</feature>
<dbReference type="Pfam" id="PF20519">
    <property type="entry name" value="Polycystin_dom"/>
    <property type="match status" value="1"/>
</dbReference>
<comment type="similarity">
    <text evidence="2">Belongs to the polycystin family.</text>
</comment>
<keyword evidence="3 10" id="KW-0812">Transmembrane</keyword>
<dbReference type="GO" id="GO:0016020">
    <property type="term" value="C:membrane"/>
    <property type="evidence" value="ECO:0007669"/>
    <property type="project" value="UniProtKB-SubCell"/>
</dbReference>
<dbReference type="InterPro" id="IPR000203">
    <property type="entry name" value="GPS"/>
</dbReference>
<comment type="caution">
    <text evidence="9">Lacks conserved residue(s) required for the propagation of feature annotation.</text>
</comment>
<dbReference type="FunFam" id="2.60.60.20:FF:000022">
    <property type="entry name" value="Uncharacterized protein"/>
    <property type="match status" value="1"/>
</dbReference>
<dbReference type="PROSITE" id="PS50095">
    <property type="entry name" value="PLAT"/>
    <property type="match status" value="1"/>
</dbReference>
<evidence type="ECO:0000313" key="12">
    <source>
        <dbReference type="EMBL" id="CAF0878816.1"/>
    </source>
</evidence>
<name>A0A813Y7M1_9BILA</name>
<feature type="transmembrane region" description="Helical" evidence="10">
    <location>
        <begin position="1223"/>
        <end position="1244"/>
    </location>
</feature>
<feature type="transmembrane region" description="Helical" evidence="10">
    <location>
        <begin position="1646"/>
        <end position="1667"/>
    </location>
</feature>
<sequence length="1960" mass="226468">GLSFGFNRRYMFTASTTYLSKEYNQNVFIEIDSYNIVPIITIKCKFPKDCTPYEDYLLVNPSSQLMIVGSCDSGCDLIKSFEYEFRIYKKWILLEKELQEKWILYEFRDQVSVGTGSKSNELTIFKSLFQNNPNDQFKVEFVVKTVSIRTGISLGSGSLILAVNSAPQNGTCQITPLSGISASTLFKIECNDWDDKDGYIERYEYFINYLKNPKNITLGFSANGNFETFLPEGPSYDSGKINVFVRIIDNLNGFTIFNLKSVVVKMNQSNSLQLIDEILTDSKSSSVNRQLHESNSVESLKNLITMAITLNELSLIDKRSLIEASNNSNLFLTTFGPKTNVSFDLIFNDLNSVQPNYLALKIINITSVEYESKRNLRSSIREKLIGFIVNISIFDVASIKFQSAFLAEITADCSELTRQASDQVIKQIYSLLETLNQVDEKIYVEDLIEIINNLANTMSNILQGLSNMVNKRQPTLYLDYIRAIALPIDYDTDPENFWTNTNNFNEENSTIDENKNLLMQKFLVTEAIQIGRNIIDKLSNSLAEHSPLGNKIYIPTTSIQLSLGRLTASELNLTIFEGLGKFELPSFCELLGHDDDVNLNNNLSDYFDWNDLDNCTNEIVTVQIIARPFASSGLNSDNETKIGLSNSMSLKFFNSKKIEIPIKKSKKPIHIYIPRDPSISFPNFYHINTSNLGNESQYLPNYFNVSATNASIHVNLIPSDLNTGYFIALKLGRMPLIERDFIDVDKWDILCPKNLNEISSKNLSYIFFMNQSEVNGHKGFVGVAIRELNSEEFFNYCENNTEKFFPNYEQNSSFTSDFYLRFFTSGCYYLNEETGRWSSHGIDIMWDTNEKFTHCVTTHLTEFAGGLVILPAEINFQYVWANASIKKNPVIYSTVIVMSCIYILLMIWGRYKDKKDSSKIGICLLSDNQPTENYFYEIIVFTGSRRNAETNSKVSLMLSGDKGDTKPRVLNDPKRRCFRRGGVDSFILSVNDDLGYLNYIRIWHDNSGKGNKASWFLKFIIIRDLQTDKKFYFLSQKWFALEKEDGLIDRILPAVYDLKNSNLKILIDLQTKQDIADGHLWFSIFTRPAQSSFSRIERITCCFVLLLVTMLINIMYYEIDSSVKYGGLQVGTFFLSTEQFATGIISSLLIFPPNLLLVEIFRRSKCKKKKYENVKKILNRSIKSQNFEHGNMKDDDDDDSNVESIDVDSKQSISKFSLRLPSWFKITGFLISSVLIIVSIFFILVKGIEFGDDKVKKWLNSLIISLLSSIFLTQPIKVTLIALFFIIVLRKPKNYDDDNEKIKLENTKLKESKTSKRIDFTILDDFMPLSPIEMSEARRDRLNEIKFKTIIKEIYKYLIFLFLIYMCAFAYRDNSSYTYQKALRNLFLGRKFNTMDSIEDFWNWTRAGLASGLRAQPWYNGFQPYNLAGFINDYSSRLIGYGILRQIRIKNDSCVVKKIMGVDFCNEDYDFLNEEKGNFGLNWTNLHSNNTSFINERRVLDAFKYRTGDDLESYPYMGVYNSYSGAGFVYELRGSLKQLIGNLTTLQKFSWIDRKTRAVFAEFTVFNPNIKLLCVVTILVEFLPTGNLIKSARMEPVNIFDEFGSFFAYKTLISIIYVLMVIFFMIREIILIFKFGWSYFKKFWSYVDWLIIIFSWICVAVYLYRFLLYNKALDFFQKTSGFAYIKLQSMTYWNEFSTFCVALCCALTTFKFTKLLRFSPRLSLLASTIKCGANELMGFGIMFSIVWFSMVQIFYLYFNDKMTGFSTITKSMGTCFQIMLGKFQVDPLIKAHKSLGPLFFAFYNIIIVFIFLNLFISIVNETFIMVKRDAEIHFYHNDFLNNLFKKLNFAYVFFRPKKEIEKINQEMSKIEPCAFQDHITLFPKKSDQLIEVISDLYREQAITNYVYSEKINEIKNEINNSTENKQKVSSNDFGISPQENVKLRFSNQVRPSKRTIDLNY</sequence>
<dbReference type="InterPro" id="IPR051223">
    <property type="entry name" value="Polycystin"/>
</dbReference>
<proteinExistence type="inferred from homology"/>
<dbReference type="SMART" id="SM00303">
    <property type="entry name" value="GPS"/>
    <property type="match status" value="1"/>
</dbReference>
<dbReference type="Pfam" id="PF01477">
    <property type="entry name" value="PLAT"/>
    <property type="match status" value="1"/>
</dbReference>
<dbReference type="Gene3D" id="2.40.180.10">
    <property type="entry name" value="Catalase core domain"/>
    <property type="match status" value="1"/>
</dbReference>
<feature type="transmembrane region" description="Helical" evidence="10">
    <location>
        <begin position="890"/>
        <end position="909"/>
    </location>
</feature>
<dbReference type="Gene3D" id="1.10.287.70">
    <property type="match status" value="1"/>
</dbReference>
<evidence type="ECO:0000256" key="6">
    <source>
        <dbReference type="ARBA" id="ARBA00023136"/>
    </source>
</evidence>
<feature type="transmembrane region" description="Helical" evidence="10">
    <location>
        <begin position="1736"/>
        <end position="1758"/>
    </location>
</feature>
<dbReference type="PANTHER" id="PTHR10877:SF194">
    <property type="entry name" value="LOCATION OF VULVA DEFECTIVE 1"/>
    <property type="match status" value="1"/>
</dbReference>
<keyword evidence="6 10" id="KW-0472">Membrane</keyword>
<evidence type="ECO:0000259" key="11">
    <source>
        <dbReference type="PROSITE" id="PS50095"/>
    </source>
</evidence>
<keyword evidence="4" id="KW-0732">Signal</keyword>
<evidence type="ECO:0000256" key="5">
    <source>
        <dbReference type="ARBA" id="ARBA00022989"/>
    </source>
</evidence>
<evidence type="ECO:0000256" key="1">
    <source>
        <dbReference type="ARBA" id="ARBA00004141"/>
    </source>
</evidence>
<dbReference type="SMART" id="SM00308">
    <property type="entry name" value="LH2"/>
    <property type="match status" value="1"/>
</dbReference>
<keyword evidence="5 10" id="KW-1133">Transmembrane helix</keyword>
<reference evidence="12" key="1">
    <citation type="submission" date="2021-02" db="EMBL/GenBank/DDBJ databases">
        <authorList>
            <person name="Nowell W R."/>
        </authorList>
    </citation>
    <scope>NUCLEOTIDE SEQUENCE</scope>
    <source>
        <strain evidence="12">Ploen Becks lab</strain>
    </source>
</reference>
<comment type="caution">
    <text evidence="12">The sequence shown here is derived from an EMBL/GenBank/DDBJ whole genome shotgun (WGS) entry which is preliminary data.</text>
</comment>
<evidence type="ECO:0000256" key="7">
    <source>
        <dbReference type="ARBA" id="ARBA00023180"/>
    </source>
</evidence>
<feature type="domain" description="PLAT" evidence="11">
    <location>
        <begin position="934"/>
        <end position="1053"/>
    </location>
</feature>
<feature type="transmembrane region" description="Helical" evidence="10">
    <location>
        <begin position="1099"/>
        <end position="1119"/>
    </location>
</feature>
<evidence type="ECO:0000256" key="3">
    <source>
        <dbReference type="ARBA" id="ARBA00022692"/>
    </source>
</evidence>
<feature type="non-terminal residue" evidence="12">
    <location>
        <position position="1"/>
    </location>
</feature>
<dbReference type="InterPro" id="IPR002859">
    <property type="entry name" value="PKD/REJ-like"/>
</dbReference>
<dbReference type="SUPFAM" id="SSF49723">
    <property type="entry name" value="Lipase/lipooxygenase domain (PLAT/LH2 domain)"/>
    <property type="match status" value="1"/>
</dbReference>
<keyword evidence="7" id="KW-0325">Glycoprotein</keyword>
<feature type="transmembrane region" description="Helical" evidence="10">
    <location>
        <begin position="1798"/>
        <end position="1819"/>
    </location>
</feature>
<evidence type="ECO:0000256" key="2">
    <source>
        <dbReference type="ARBA" id="ARBA00007200"/>
    </source>
</evidence>
<feature type="transmembrane region" description="Helical" evidence="10">
    <location>
        <begin position="1606"/>
        <end position="1626"/>
    </location>
</feature>
<organism evidence="12 13">
    <name type="scientific">Brachionus calyciflorus</name>
    <dbReference type="NCBI Taxonomy" id="104777"/>
    <lineage>
        <taxon>Eukaryota</taxon>
        <taxon>Metazoa</taxon>
        <taxon>Spiralia</taxon>
        <taxon>Gnathifera</taxon>
        <taxon>Rotifera</taxon>
        <taxon>Eurotatoria</taxon>
        <taxon>Monogononta</taxon>
        <taxon>Pseudotrocha</taxon>
        <taxon>Ploima</taxon>
        <taxon>Brachionidae</taxon>
        <taxon>Brachionus</taxon>
    </lineage>
</organism>
<feature type="transmembrane region" description="Helical" evidence="10">
    <location>
        <begin position="1354"/>
        <end position="1371"/>
    </location>
</feature>
<dbReference type="GO" id="GO:0050982">
    <property type="term" value="P:detection of mechanical stimulus"/>
    <property type="evidence" value="ECO:0007669"/>
    <property type="project" value="TreeGrafter"/>
</dbReference>
<accession>A0A813Y7M1</accession>
<evidence type="ECO:0000256" key="10">
    <source>
        <dbReference type="SAM" id="Phobius"/>
    </source>
</evidence>
<keyword evidence="13" id="KW-1185">Reference proteome</keyword>
<protein>
    <recommendedName>
        <fullName evidence="11">PLAT domain-containing protein</fullName>
    </recommendedName>
</protein>
<dbReference type="InterPro" id="IPR036392">
    <property type="entry name" value="PLAT/LH2_dom_sf"/>
</dbReference>
<dbReference type="InterPro" id="IPR003915">
    <property type="entry name" value="PKD_2"/>
</dbReference>
<dbReference type="Proteomes" id="UP000663879">
    <property type="component" value="Unassembled WGS sequence"/>
</dbReference>
<evidence type="ECO:0000256" key="8">
    <source>
        <dbReference type="PIRSR" id="PIRSR603915-2"/>
    </source>
</evidence>
<dbReference type="InterPro" id="IPR046791">
    <property type="entry name" value="Polycystin_dom"/>
</dbReference>
<dbReference type="PANTHER" id="PTHR10877">
    <property type="entry name" value="POLYCYSTIN FAMILY MEMBER"/>
    <property type="match status" value="1"/>
</dbReference>
<evidence type="ECO:0000256" key="9">
    <source>
        <dbReference type="PROSITE-ProRule" id="PRU00152"/>
    </source>
</evidence>
<dbReference type="GO" id="GO:0005509">
    <property type="term" value="F:calcium ion binding"/>
    <property type="evidence" value="ECO:0007669"/>
    <property type="project" value="InterPro"/>
</dbReference>
<dbReference type="PRINTS" id="PR01433">
    <property type="entry name" value="POLYCYSTIN2"/>
</dbReference>
<dbReference type="EMBL" id="CAJNOC010001617">
    <property type="protein sequence ID" value="CAF0878816.1"/>
    <property type="molecule type" value="Genomic_DNA"/>
</dbReference>